<dbReference type="EMBL" id="FZOW01000009">
    <property type="protein sequence ID" value="SNT09969.1"/>
    <property type="molecule type" value="Genomic_DNA"/>
</dbReference>
<dbReference type="AlphaFoldDB" id="A0A239JW72"/>
<evidence type="ECO:0000313" key="4">
    <source>
        <dbReference type="Proteomes" id="UP000198327"/>
    </source>
</evidence>
<dbReference type="InterPro" id="IPR001387">
    <property type="entry name" value="Cro/C1-type_HTH"/>
</dbReference>
<dbReference type="Pfam" id="PF01381">
    <property type="entry name" value="HTH_3"/>
    <property type="match status" value="1"/>
</dbReference>
<keyword evidence="1" id="KW-0238">DNA-binding</keyword>
<dbReference type="PANTHER" id="PTHR46797">
    <property type="entry name" value="HTH-TYPE TRANSCRIPTIONAL REGULATOR"/>
    <property type="match status" value="1"/>
</dbReference>
<dbReference type="SUPFAM" id="SSF47413">
    <property type="entry name" value="lambda repressor-like DNA-binding domains"/>
    <property type="match status" value="1"/>
</dbReference>
<feature type="domain" description="HTH cro/C1-type" evidence="2">
    <location>
        <begin position="168"/>
        <end position="222"/>
    </location>
</feature>
<dbReference type="InterPro" id="IPR011051">
    <property type="entry name" value="RmlC_Cupin_sf"/>
</dbReference>
<dbReference type="PROSITE" id="PS50943">
    <property type="entry name" value="HTH_CROC1"/>
    <property type="match status" value="1"/>
</dbReference>
<dbReference type="OrthoDB" id="6401124at2"/>
<reference evidence="4" key="1">
    <citation type="submission" date="2017-06" db="EMBL/GenBank/DDBJ databases">
        <authorList>
            <person name="Varghese N."/>
            <person name="Submissions S."/>
        </authorList>
    </citation>
    <scope>NUCLEOTIDE SEQUENCE [LARGE SCALE GENOMIC DNA]</scope>
    <source>
        <strain evidence="4">JCM 23211</strain>
    </source>
</reference>
<organism evidence="3 4">
    <name type="scientific">Rhodococcoides kyotonense</name>
    <dbReference type="NCBI Taxonomy" id="398843"/>
    <lineage>
        <taxon>Bacteria</taxon>
        <taxon>Bacillati</taxon>
        <taxon>Actinomycetota</taxon>
        <taxon>Actinomycetes</taxon>
        <taxon>Mycobacteriales</taxon>
        <taxon>Nocardiaceae</taxon>
        <taxon>Rhodococcoides</taxon>
    </lineage>
</organism>
<evidence type="ECO:0000256" key="1">
    <source>
        <dbReference type="ARBA" id="ARBA00023125"/>
    </source>
</evidence>
<dbReference type="InterPro" id="IPR050807">
    <property type="entry name" value="TransReg_Diox_bact_type"/>
</dbReference>
<keyword evidence="4" id="KW-1185">Reference proteome</keyword>
<protein>
    <submittedName>
        <fullName evidence="3">Helix-turn-helix domain-containing protein</fullName>
    </submittedName>
</protein>
<dbReference type="GO" id="GO:0005829">
    <property type="term" value="C:cytosol"/>
    <property type="evidence" value="ECO:0007669"/>
    <property type="project" value="TreeGrafter"/>
</dbReference>
<evidence type="ECO:0000259" key="2">
    <source>
        <dbReference type="PROSITE" id="PS50943"/>
    </source>
</evidence>
<dbReference type="SUPFAM" id="SSF51182">
    <property type="entry name" value="RmlC-like cupins"/>
    <property type="match status" value="1"/>
</dbReference>
<name>A0A239JW72_9NOCA</name>
<dbReference type="RefSeq" id="WP_141136497.1">
    <property type="nucleotide sequence ID" value="NZ_FZOW01000009.1"/>
</dbReference>
<dbReference type="GO" id="GO:0003677">
    <property type="term" value="F:DNA binding"/>
    <property type="evidence" value="ECO:0007669"/>
    <property type="project" value="UniProtKB-KW"/>
</dbReference>
<dbReference type="Proteomes" id="UP000198327">
    <property type="component" value="Unassembled WGS sequence"/>
</dbReference>
<dbReference type="GO" id="GO:0003700">
    <property type="term" value="F:DNA-binding transcription factor activity"/>
    <property type="evidence" value="ECO:0007669"/>
    <property type="project" value="TreeGrafter"/>
</dbReference>
<accession>A0A239JW72</accession>
<gene>
    <name evidence="3" type="ORF">SAMN05421642_109107</name>
</gene>
<sequence length="332" mass="35507">MTGRIRIGVGPLDARVPRYGLDSLDAALDGLWWGDNVVWIVDDDSSAVDVLLAHVAESADCTDVTATEFSSAVFDLRAPVSRDAVDEAARSVLRDGRIAVWICPRTASIDGLVQLAQVIVDVTESRMRIQRADGRRNRITGMEMHYTVRDGVADVGPPSTVSRLGEALRAIRKQRGWSQADLASMIGVSGSAISQTERGQHSMSLDTVIDLAERLGVTVDRLVRGADRPYELVRTPMSGFGARSTTTAGRAQPIRVRPGSTMSMASDSAGALTILVGSGIVLLSFADDSIVLRPGDIVETTASKVRTCRNLQPEHALLFVLGAPAAETPAFD</sequence>
<dbReference type="CDD" id="cd00093">
    <property type="entry name" value="HTH_XRE"/>
    <property type="match status" value="1"/>
</dbReference>
<dbReference type="InterPro" id="IPR010982">
    <property type="entry name" value="Lambda_DNA-bd_dom_sf"/>
</dbReference>
<dbReference type="PANTHER" id="PTHR46797:SF1">
    <property type="entry name" value="METHYLPHOSPHONATE SYNTHASE"/>
    <property type="match status" value="1"/>
</dbReference>
<dbReference type="Gene3D" id="1.10.260.40">
    <property type="entry name" value="lambda repressor-like DNA-binding domains"/>
    <property type="match status" value="1"/>
</dbReference>
<dbReference type="SMART" id="SM00530">
    <property type="entry name" value="HTH_XRE"/>
    <property type="match status" value="1"/>
</dbReference>
<proteinExistence type="predicted"/>
<evidence type="ECO:0000313" key="3">
    <source>
        <dbReference type="EMBL" id="SNT09969.1"/>
    </source>
</evidence>